<dbReference type="Pfam" id="PF00829">
    <property type="entry name" value="Ribosomal_L21p"/>
    <property type="match status" value="1"/>
</dbReference>
<organism evidence="6 7">
    <name type="scientific">candidate division WWE3 bacterium CG_4_9_14_0_2_um_filter_48_10</name>
    <dbReference type="NCBI Taxonomy" id="1975078"/>
    <lineage>
        <taxon>Bacteria</taxon>
        <taxon>Katanobacteria</taxon>
    </lineage>
</organism>
<keyword evidence="4 5" id="KW-0699">rRNA-binding</keyword>
<comment type="caution">
    <text evidence="6">The sequence shown here is derived from an EMBL/GenBank/DDBJ whole genome shotgun (WGS) entry which is preliminary data.</text>
</comment>
<dbReference type="PANTHER" id="PTHR21349">
    <property type="entry name" value="50S RIBOSOMAL PROTEIN L21"/>
    <property type="match status" value="1"/>
</dbReference>
<dbReference type="GO" id="GO:1990904">
    <property type="term" value="C:ribonucleoprotein complex"/>
    <property type="evidence" value="ECO:0007669"/>
    <property type="project" value="UniProtKB-KW"/>
</dbReference>
<evidence type="ECO:0000256" key="2">
    <source>
        <dbReference type="ARBA" id="ARBA00022980"/>
    </source>
</evidence>
<dbReference type="NCBIfam" id="TIGR00061">
    <property type="entry name" value="L21"/>
    <property type="match status" value="1"/>
</dbReference>
<dbReference type="InterPro" id="IPR036164">
    <property type="entry name" value="bL21-like_sf"/>
</dbReference>
<dbReference type="InterPro" id="IPR001787">
    <property type="entry name" value="Ribosomal_bL21"/>
</dbReference>
<dbReference type="SUPFAM" id="SSF141091">
    <property type="entry name" value="L21p-like"/>
    <property type="match status" value="1"/>
</dbReference>
<comment type="subunit">
    <text evidence="4">Part of the 50S ribosomal subunit. Contacts protein L20.</text>
</comment>
<dbReference type="GO" id="GO:0006412">
    <property type="term" value="P:translation"/>
    <property type="evidence" value="ECO:0007669"/>
    <property type="project" value="UniProtKB-UniRule"/>
</dbReference>
<dbReference type="GO" id="GO:0019843">
    <property type="term" value="F:rRNA binding"/>
    <property type="evidence" value="ECO:0007669"/>
    <property type="project" value="UniProtKB-UniRule"/>
</dbReference>
<evidence type="ECO:0000256" key="3">
    <source>
        <dbReference type="ARBA" id="ARBA00023274"/>
    </source>
</evidence>
<dbReference type="PANTHER" id="PTHR21349:SF0">
    <property type="entry name" value="LARGE RIBOSOMAL SUBUNIT PROTEIN BL21M"/>
    <property type="match status" value="1"/>
</dbReference>
<name>A0A2M8EJB0_UNCKA</name>
<evidence type="ECO:0000313" key="6">
    <source>
        <dbReference type="EMBL" id="PJC22788.1"/>
    </source>
</evidence>
<protein>
    <recommendedName>
        <fullName evidence="4">Large ribosomal subunit protein bL21</fullName>
    </recommendedName>
</protein>
<dbReference type="Proteomes" id="UP000228781">
    <property type="component" value="Unassembled WGS sequence"/>
</dbReference>
<comment type="function">
    <text evidence="4 5">This protein binds to 23S rRNA in the presence of protein L20.</text>
</comment>
<dbReference type="HAMAP" id="MF_01363">
    <property type="entry name" value="Ribosomal_bL21"/>
    <property type="match status" value="1"/>
</dbReference>
<dbReference type="GO" id="GO:0003735">
    <property type="term" value="F:structural constituent of ribosome"/>
    <property type="evidence" value="ECO:0007669"/>
    <property type="project" value="InterPro"/>
</dbReference>
<keyword evidence="4 5" id="KW-0694">RNA-binding</keyword>
<keyword evidence="3 4" id="KW-0687">Ribonucleoprotein</keyword>
<evidence type="ECO:0000313" key="7">
    <source>
        <dbReference type="Proteomes" id="UP000228781"/>
    </source>
</evidence>
<keyword evidence="2 4" id="KW-0689">Ribosomal protein</keyword>
<evidence type="ECO:0000256" key="1">
    <source>
        <dbReference type="ARBA" id="ARBA00008563"/>
    </source>
</evidence>
<dbReference type="InterPro" id="IPR028909">
    <property type="entry name" value="bL21-like"/>
</dbReference>
<comment type="similarity">
    <text evidence="1 4 5">Belongs to the bacterial ribosomal protein bL21 family.</text>
</comment>
<evidence type="ECO:0000256" key="5">
    <source>
        <dbReference type="RuleBase" id="RU000562"/>
    </source>
</evidence>
<dbReference type="GO" id="GO:0005737">
    <property type="term" value="C:cytoplasm"/>
    <property type="evidence" value="ECO:0007669"/>
    <property type="project" value="UniProtKB-ARBA"/>
</dbReference>
<gene>
    <name evidence="4 6" type="primary">rplU</name>
    <name evidence="6" type="ORF">CO059_01695</name>
</gene>
<accession>A0A2M8EJB0</accession>
<proteinExistence type="inferred from homology"/>
<dbReference type="GO" id="GO:0005840">
    <property type="term" value="C:ribosome"/>
    <property type="evidence" value="ECO:0007669"/>
    <property type="project" value="UniProtKB-KW"/>
</dbReference>
<dbReference type="AlphaFoldDB" id="A0A2M8EJB0"/>
<reference evidence="7" key="1">
    <citation type="submission" date="2017-09" db="EMBL/GenBank/DDBJ databases">
        <title>Depth-based differentiation of microbial function through sediment-hosted aquifers and enrichment of novel symbionts in the deep terrestrial subsurface.</title>
        <authorList>
            <person name="Probst A.J."/>
            <person name="Ladd B."/>
            <person name="Jarett J.K."/>
            <person name="Geller-Mcgrath D.E."/>
            <person name="Sieber C.M.K."/>
            <person name="Emerson J.B."/>
            <person name="Anantharaman K."/>
            <person name="Thomas B.C."/>
            <person name="Malmstrom R."/>
            <person name="Stieglmeier M."/>
            <person name="Klingl A."/>
            <person name="Woyke T."/>
            <person name="Ryan C.M."/>
            <person name="Banfield J.F."/>
        </authorList>
    </citation>
    <scope>NUCLEOTIDE SEQUENCE [LARGE SCALE GENOMIC DNA]</scope>
</reference>
<sequence>MMEKRKNIKEKIFAVVKVGGSQELVKGGDILEIPQVFGKEGSKFKMRDILLVTTADKLKIGTPFIAGAEVTFKILAHTKGEKIEVRKFRAKSRYRRKTSCRQPITKVQVEKITT</sequence>
<evidence type="ECO:0000256" key="4">
    <source>
        <dbReference type="HAMAP-Rule" id="MF_01363"/>
    </source>
</evidence>
<dbReference type="EMBL" id="PFSK01000019">
    <property type="protein sequence ID" value="PJC22788.1"/>
    <property type="molecule type" value="Genomic_DNA"/>
</dbReference>